<organism evidence="1 2">
    <name type="scientific">Cercophora samala</name>
    <dbReference type="NCBI Taxonomy" id="330535"/>
    <lineage>
        <taxon>Eukaryota</taxon>
        <taxon>Fungi</taxon>
        <taxon>Dikarya</taxon>
        <taxon>Ascomycota</taxon>
        <taxon>Pezizomycotina</taxon>
        <taxon>Sordariomycetes</taxon>
        <taxon>Sordariomycetidae</taxon>
        <taxon>Sordariales</taxon>
        <taxon>Lasiosphaeriaceae</taxon>
        <taxon>Cercophora</taxon>
    </lineage>
</organism>
<protein>
    <recommendedName>
        <fullName evidence="3">BTB domain-containing protein</fullName>
    </recommendedName>
</protein>
<dbReference type="CDD" id="cd18186">
    <property type="entry name" value="BTB_POZ_ZBTB_KLHL-like"/>
    <property type="match status" value="1"/>
</dbReference>
<dbReference type="InterPro" id="IPR011333">
    <property type="entry name" value="SKP1/BTB/POZ_sf"/>
</dbReference>
<sequence>MSTPESADQPLHVTKPVDINKLHIEEIDPYGDLILHVGADLDLTPRTFKVDSSALRRGSPVFKKMLFGPWVEAKPPTGERWLVSLPEDNPDALELILQIAHCQFSSAQKERMTPERVYDLFLVSDKYGMAPLLAPWIHWWGKFARHSVYQTQFAFDWGLCPFRGFIAWEVGLSEEFRFHLYHVVNTCRIDPKSNVLVFDGDQGKEMPVSQYRLGPVDMDGEHTLLNKVGSSSSVVLDHMRFVLTGCKQTGSQKVAVRGFRACWMLTTMRSTPESPTLKERPCRLAVTLTVTQKS</sequence>
<gene>
    <name evidence="1" type="ORF">QBC41DRAFT_227650</name>
</gene>
<comment type="caution">
    <text evidence="1">The sequence shown here is derived from an EMBL/GenBank/DDBJ whole genome shotgun (WGS) entry which is preliminary data.</text>
</comment>
<accession>A0AA39ZCB5</accession>
<evidence type="ECO:0000313" key="1">
    <source>
        <dbReference type="EMBL" id="KAK0667805.1"/>
    </source>
</evidence>
<name>A0AA39ZCB5_9PEZI</name>
<keyword evidence="2" id="KW-1185">Reference proteome</keyword>
<proteinExistence type="predicted"/>
<dbReference type="AlphaFoldDB" id="A0AA39ZCB5"/>
<evidence type="ECO:0008006" key="3">
    <source>
        <dbReference type="Google" id="ProtNLM"/>
    </source>
</evidence>
<dbReference type="Gene3D" id="3.30.710.10">
    <property type="entry name" value="Potassium Channel Kv1.1, Chain A"/>
    <property type="match status" value="1"/>
</dbReference>
<evidence type="ECO:0000313" key="2">
    <source>
        <dbReference type="Proteomes" id="UP001174997"/>
    </source>
</evidence>
<dbReference type="Proteomes" id="UP001174997">
    <property type="component" value="Unassembled WGS sequence"/>
</dbReference>
<dbReference type="SUPFAM" id="SSF54695">
    <property type="entry name" value="POZ domain"/>
    <property type="match status" value="1"/>
</dbReference>
<dbReference type="EMBL" id="JAULSY010000066">
    <property type="protein sequence ID" value="KAK0667805.1"/>
    <property type="molecule type" value="Genomic_DNA"/>
</dbReference>
<reference evidence="1" key="1">
    <citation type="submission" date="2023-06" db="EMBL/GenBank/DDBJ databases">
        <title>Genome-scale phylogeny and comparative genomics of the fungal order Sordariales.</title>
        <authorList>
            <consortium name="Lawrence Berkeley National Laboratory"/>
            <person name="Hensen N."/>
            <person name="Bonometti L."/>
            <person name="Westerberg I."/>
            <person name="Brannstrom I.O."/>
            <person name="Guillou S."/>
            <person name="Cros-Aarteil S."/>
            <person name="Calhoun S."/>
            <person name="Haridas S."/>
            <person name="Kuo A."/>
            <person name="Mondo S."/>
            <person name="Pangilinan J."/>
            <person name="Riley R."/>
            <person name="Labutti K."/>
            <person name="Andreopoulos B."/>
            <person name="Lipzen A."/>
            <person name="Chen C."/>
            <person name="Yanf M."/>
            <person name="Daum C."/>
            <person name="Ng V."/>
            <person name="Clum A."/>
            <person name="Steindorff A."/>
            <person name="Ohm R."/>
            <person name="Martin F."/>
            <person name="Silar P."/>
            <person name="Natvig D."/>
            <person name="Lalanne C."/>
            <person name="Gautier V."/>
            <person name="Ament-Velasquez S.L."/>
            <person name="Kruys A."/>
            <person name="Hutchinson M.I."/>
            <person name="Powell A.J."/>
            <person name="Barry K."/>
            <person name="Miller A.N."/>
            <person name="Grigoriev I.V."/>
            <person name="Debuchy R."/>
            <person name="Gladieux P."/>
            <person name="Thoren M.H."/>
            <person name="Johannesson H."/>
        </authorList>
    </citation>
    <scope>NUCLEOTIDE SEQUENCE</scope>
    <source>
        <strain evidence="1">CBS 307.81</strain>
    </source>
</reference>